<evidence type="ECO:0000256" key="8">
    <source>
        <dbReference type="SAM" id="MobiDB-lite"/>
    </source>
</evidence>
<dbReference type="GO" id="GO:0000814">
    <property type="term" value="C:ESCRT II complex"/>
    <property type="evidence" value="ECO:0007669"/>
    <property type="project" value="InterPro"/>
</dbReference>
<name>A0A6A6YXU5_9PEZI</name>
<evidence type="ECO:0000313" key="9">
    <source>
        <dbReference type="EMBL" id="KAF2813253.1"/>
    </source>
</evidence>
<dbReference type="Proteomes" id="UP000504636">
    <property type="component" value="Unplaced"/>
</dbReference>
<comment type="similarity">
    <text evidence="2">Belongs to the VPS25 family.</text>
</comment>
<dbReference type="SUPFAM" id="SSF46785">
    <property type="entry name" value="Winged helix' DNA-binding domain"/>
    <property type="match status" value="2"/>
</dbReference>
<keyword evidence="10" id="KW-1185">Reference proteome</keyword>
<feature type="region of interest" description="Disordered" evidence="8">
    <location>
        <begin position="1"/>
        <end position="27"/>
    </location>
</feature>
<reference evidence="11" key="3">
    <citation type="submission" date="2025-04" db="UniProtKB">
        <authorList>
            <consortium name="RefSeq"/>
        </authorList>
    </citation>
    <scope>IDENTIFICATION</scope>
    <source>
        <strain evidence="11">CBS 304.34</strain>
    </source>
</reference>
<reference evidence="11" key="2">
    <citation type="submission" date="2020-04" db="EMBL/GenBank/DDBJ databases">
        <authorList>
            <consortium name="NCBI Genome Project"/>
        </authorList>
    </citation>
    <scope>NUCLEOTIDE SEQUENCE</scope>
    <source>
        <strain evidence="11">CBS 304.34</strain>
    </source>
</reference>
<dbReference type="PANTHER" id="PTHR13149:SF0">
    <property type="entry name" value="VACUOLAR PROTEIN-SORTING-ASSOCIATED PROTEIN 25"/>
    <property type="match status" value="1"/>
</dbReference>
<dbReference type="GeneID" id="54454594"/>
<evidence type="ECO:0000256" key="7">
    <source>
        <dbReference type="ARBA" id="ARBA00030094"/>
    </source>
</evidence>
<dbReference type="Gene3D" id="1.10.10.10">
    <property type="entry name" value="Winged helix-like DNA-binding domain superfamily/Winged helix DNA-binding domain"/>
    <property type="match status" value="1"/>
</dbReference>
<dbReference type="GO" id="GO:0042803">
    <property type="term" value="F:protein homodimerization activity"/>
    <property type="evidence" value="ECO:0007669"/>
    <property type="project" value="TreeGrafter"/>
</dbReference>
<evidence type="ECO:0000256" key="4">
    <source>
        <dbReference type="ARBA" id="ARBA00022448"/>
    </source>
</evidence>
<accession>A0A6A6YXU5</accession>
<feature type="compositionally biased region" description="Polar residues" evidence="8">
    <location>
        <begin position="125"/>
        <end position="136"/>
    </location>
</feature>
<evidence type="ECO:0000256" key="6">
    <source>
        <dbReference type="ARBA" id="ARBA00022927"/>
    </source>
</evidence>
<dbReference type="AlphaFoldDB" id="A0A6A6YXU5"/>
<dbReference type="GO" id="GO:0005198">
    <property type="term" value="F:structural molecule activity"/>
    <property type="evidence" value="ECO:0007669"/>
    <property type="project" value="TreeGrafter"/>
</dbReference>
<reference evidence="9 11" key="1">
    <citation type="journal article" date="2020" name="Stud. Mycol.">
        <title>101 Dothideomycetes genomes: a test case for predicting lifestyles and emergence of pathogens.</title>
        <authorList>
            <person name="Haridas S."/>
            <person name="Albert R."/>
            <person name="Binder M."/>
            <person name="Bloem J."/>
            <person name="Labutti K."/>
            <person name="Salamov A."/>
            <person name="Andreopoulos B."/>
            <person name="Baker S."/>
            <person name="Barry K."/>
            <person name="Bills G."/>
            <person name="Bluhm B."/>
            <person name="Cannon C."/>
            <person name="Castanera R."/>
            <person name="Culley D."/>
            <person name="Daum C."/>
            <person name="Ezra D."/>
            <person name="Gonzalez J."/>
            <person name="Henrissat B."/>
            <person name="Kuo A."/>
            <person name="Liang C."/>
            <person name="Lipzen A."/>
            <person name="Lutzoni F."/>
            <person name="Magnuson J."/>
            <person name="Mondo S."/>
            <person name="Nolan M."/>
            <person name="Ohm R."/>
            <person name="Pangilinan J."/>
            <person name="Park H.-J."/>
            <person name="Ramirez L."/>
            <person name="Alfaro M."/>
            <person name="Sun H."/>
            <person name="Tritt A."/>
            <person name="Yoshinaga Y."/>
            <person name="Zwiers L.-H."/>
            <person name="Turgeon B."/>
            <person name="Goodwin S."/>
            <person name="Spatafora J."/>
            <person name="Crous P."/>
            <person name="Grigoriev I."/>
        </authorList>
    </citation>
    <scope>NUCLEOTIDE SEQUENCE</scope>
    <source>
        <strain evidence="9 11">CBS 304.34</strain>
    </source>
</reference>
<comment type="subcellular location">
    <subcellularLocation>
        <location evidence="1">Cytoplasm</location>
    </subcellularLocation>
</comment>
<keyword evidence="6" id="KW-0653">Protein transport</keyword>
<dbReference type="Pfam" id="PF05871">
    <property type="entry name" value="ESCRT-II"/>
    <property type="match status" value="1"/>
</dbReference>
<evidence type="ECO:0000256" key="2">
    <source>
        <dbReference type="ARBA" id="ARBA00009674"/>
    </source>
</evidence>
<dbReference type="InterPro" id="IPR036388">
    <property type="entry name" value="WH-like_DNA-bd_sf"/>
</dbReference>
<sequence length="230" mass="25006">MTSFASSNTTLAPSVAPSTSSSTAPSSTDPTAFTFPALYNYPPFFTLQPILPTRHSQLLSWSLLIQAYTRHHALFSLSLIDALATPLFHNRPLNRRLSLRDARAVIDYMCSKDGDSRAEWVTAPSTSSNVLKKSNPSGGGGGADEEGGGRFWVFWRKPDEWANLIEGWVDSTGQKGVVLTLYELAEGDATRGQEFHGMEAELLSRCLGVSVKRGRAQVFGAEGGEGVKFF</sequence>
<feature type="compositionally biased region" description="Low complexity" evidence="8">
    <location>
        <begin position="9"/>
        <end position="27"/>
    </location>
</feature>
<dbReference type="OrthoDB" id="245150at2759"/>
<evidence type="ECO:0000256" key="3">
    <source>
        <dbReference type="ARBA" id="ARBA00017934"/>
    </source>
</evidence>
<dbReference type="InterPro" id="IPR008570">
    <property type="entry name" value="ESCRT-II_cplx_Vps25-sub"/>
</dbReference>
<dbReference type="FunFam" id="1.10.10.570:FF:000003">
    <property type="entry name" value="Vacuolar protein-sorting-associated protein 25"/>
    <property type="match status" value="1"/>
</dbReference>
<evidence type="ECO:0000313" key="11">
    <source>
        <dbReference type="RefSeq" id="XP_033580217.1"/>
    </source>
</evidence>
<keyword evidence="4" id="KW-0813">Transport</keyword>
<gene>
    <name evidence="9 11" type="ORF">BDZ99DRAFT_252139</name>
</gene>
<evidence type="ECO:0000256" key="1">
    <source>
        <dbReference type="ARBA" id="ARBA00004496"/>
    </source>
</evidence>
<dbReference type="EMBL" id="MU003696">
    <property type="protein sequence ID" value="KAF2813253.1"/>
    <property type="molecule type" value="Genomic_DNA"/>
</dbReference>
<feature type="region of interest" description="Disordered" evidence="8">
    <location>
        <begin position="125"/>
        <end position="146"/>
    </location>
</feature>
<evidence type="ECO:0000313" key="10">
    <source>
        <dbReference type="Proteomes" id="UP000504636"/>
    </source>
</evidence>
<keyword evidence="5" id="KW-0963">Cytoplasm</keyword>
<protein>
    <recommendedName>
        <fullName evidence="3">Vacuolar protein-sorting-associated protein 25</fullName>
    </recommendedName>
    <alternativeName>
        <fullName evidence="7">ESCRT-II complex subunit VPS25</fullName>
    </alternativeName>
</protein>
<dbReference type="GO" id="GO:0043328">
    <property type="term" value="P:protein transport to vacuole involved in ubiquitin-dependent protein catabolic process via the multivesicular body sorting pathway"/>
    <property type="evidence" value="ECO:0007669"/>
    <property type="project" value="TreeGrafter"/>
</dbReference>
<evidence type="ECO:0000256" key="5">
    <source>
        <dbReference type="ARBA" id="ARBA00022490"/>
    </source>
</evidence>
<proteinExistence type="inferred from homology"/>
<dbReference type="GO" id="GO:0016236">
    <property type="term" value="P:macroautophagy"/>
    <property type="evidence" value="ECO:0007669"/>
    <property type="project" value="UniProtKB-ARBA"/>
</dbReference>
<organism evidence="9">
    <name type="scientific">Mytilinidion resinicola</name>
    <dbReference type="NCBI Taxonomy" id="574789"/>
    <lineage>
        <taxon>Eukaryota</taxon>
        <taxon>Fungi</taxon>
        <taxon>Dikarya</taxon>
        <taxon>Ascomycota</taxon>
        <taxon>Pezizomycotina</taxon>
        <taxon>Dothideomycetes</taxon>
        <taxon>Pleosporomycetidae</taxon>
        <taxon>Mytilinidiales</taxon>
        <taxon>Mytilinidiaceae</taxon>
        <taxon>Mytilinidion</taxon>
    </lineage>
</organism>
<dbReference type="FunFam" id="1.10.10.10:FF:000141">
    <property type="entry name" value="vacuolar protein-sorting-associated protein 25"/>
    <property type="match status" value="1"/>
</dbReference>
<dbReference type="InterPro" id="IPR014041">
    <property type="entry name" value="ESCRT-II_cplx_Vps25-sub_N"/>
</dbReference>
<dbReference type="PANTHER" id="PTHR13149">
    <property type="entry name" value="VACUOLAR PROTEIN SORTING-ASSOCIATED PROTEIN VPS25"/>
    <property type="match status" value="1"/>
</dbReference>
<dbReference type="InterPro" id="IPR036390">
    <property type="entry name" value="WH_DNA-bd_sf"/>
</dbReference>
<dbReference type="RefSeq" id="XP_033580217.1">
    <property type="nucleotide sequence ID" value="XM_033713701.1"/>
</dbReference>
<dbReference type="Gene3D" id="1.10.10.570">
    <property type="entry name" value="Winged helix' DNA-binding domain. Chain C. Domain 1"/>
    <property type="match status" value="1"/>
</dbReference>